<feature type="region of interest" description="Disordered" evidence="1">
    <location>
        <begin position="144"/>
        <end position="163"/>
    </location>
</feature>
<evidence type="ECO:0000256" key="2">
    <source>
        <dbReference type="SAM" id="Phobius"/>
    </source>
</evidence>
<reference evidence="3 4" key="1">
    <citation type="submission" date="2017-11" db="EMBL/GenBank/DDBJ databases">
        <title>De novo assembly and phasing of dikaryotic genomes from two isolates of Puccinia coronata f. sp. avenae, the causal agent of oat crown rust.</title>
        <authorList>
            <person name="Miller M.E."/>
            <person name="Zhang Y."/>
            <person name="Omidvar V."/>
            <person name="Sperschneider J."/>
            <person name="Schwessinger B."/>
            <person name="Raley C."/>
            <person name="Palmer J.M."/>
            <person name="Garnica D."/>
            <person name="Upadhyaya N."/>
            <person name="Rathjen J."/>
            <person name="Taylor J.M."/>
            <person name="Park R.F."/>
            <person name="Dodds P.N."/>
            <person name="Hirsch C.D."/>
            <person name="Kianian S.F."/>
            <person name="Figueroa M."/>
        </authorList>
    </citation>
    <scope>NUCLEOTIDE SEQUENCE [LARGE SCALE GENOMIC DNA]</scope>
    <source>
        <strain evidence="3">12SD80</strain>
    </source>
</reference>
<proteinExistence type="predicted"/>
<dbReference type="AlphaFoldDB" id="A0A2N5TFE7"/>
<dbReference type="EMBL" id="PGCI01000613">
    <property type="protein sequence ID" value="PLW24232.1"/>
    <property type="molecule type" value="Genomic_DNA"/>
</dbReference>
<keyword evidence="2" id="KW-1133">Transmembrane helix</keyword>
<gene>
    <name evidence="3" type="ORF">PCASD_10472</name>
</gene>
<name>A0A2N5TFE7_9BASI</name>
<protein>
    <submittedName>
        <fullName evidence="3">Uncharacterized protein</fullName>
    </submittedName>
</protein>
<organism evidence="3 4">
    <name type="scientific">Puccinia coronata f. sp. avenae</name>
    <dbReference type="NCBI Taxonomy" id="200324"/>
    <lineage>
        <taxon>Eukaryota</taxon>
        <taxon>Fungi</taxon>
        <taxon>Dikarya</taxon>
        <taxon>Basidiomycota</taxon>
        <taxon>Pucciniomycotina</taxon>
        <taxon>Pucciniomycetes</taxon>
        <taxon>Pucciniales</taxon>
        <taxon>Pucciniaceae</taxon>
        <taxon>Puccinia</taxon>
    </lineage>
</organism>
<keyword evidence="2" id="KW-0472">Membrane</keyword>
<sequence>MPGGTPLLLILQKVFWATAIVSIIFIGAVLLAIHRSGHKKHPIIVGFLITSWFTAWIALLPFFGNVWEYTMPRPLIHANVRTGPPHTICQINAVLLSYLWTVIPGFGLAFVIEVMRMLVEFIKFSKIDEPDNLKKPIAESFRRKGSIDSNGSEESHGSFSSYEPTSISLDSINDVSTLSSNPPISTKFKQLWKLHWKKSIILLPLVTALPSFFMVYQLQQVMGWRYVHCKELYLIHKFMKDLTC</sequence>
<accession>A0A2N5TFE7</accession>
<dbReference type="Proteomes" id="UP000235392">
    <property type="component" value="Unassembled WGS sequence"/>
</dbReference>
<evidence type="ECO:0000256" key="1">
    <source>
        <dbReference type="SAM" id="MobiDB-lite"/>
    </source>
</evidence>
<feature type="transmembrane region" description="Helical" evidence="2">
    <location>
        <begin position="14"/>
        <end position="33"/>
    </location>
</feature>
<comment type="caution">
    <text evidence="3">The sequence shown here is derived from an EMBL/GenBank/DDBJ whole genome shotgun (WGS) entry which is preliminary data.</text>
</comment>
<feature type="compositionally biased region" description="Polar residues" evidence="1">
    <location>
        <begin position="147"/>
        <end position="163"/>
    </location>
</feature>
<feature type="transmembrane region" description="Helical" evidence="2">
    <location>
        <begin position="45"/>
        <end position="64"/>
    </location>
</feature>
<feature type="transmembrane region" description="Helical" evidence="2">
    <location>
        <begin position="199"/>
        <end position="218"/>
    </location>
</feature>
<evidence type="ECO:0000313" key="3">
    <source>
        <dbReference type="EMBL" id="PLW24232.1"/>
    </source>
</evidence>
<keyword evidence="2" id="KW-0812">Transmembrane</keyword>
<evidence type="ECO:0000313" key="4">
    <source>
        <dbReference type="Proteomes" id="UP000235392"/>
    </source>
</evidence>
<feature type="transmembrane region" description="Helical" evidence="2">
    <location>
        <begin position="98"/>
        <end position="119"/>
    </location>
</feature>